<evidence type="ECO:0008006" key="3">
    <source>
        <dbReference type="Google" id="ProtNLM"/>
    </source>
</evidence>
<dbReference type="Pfam" id="PF03592">
    <property type="entry name" value="Terminase_2"/>
    <property type="match status" value="1"/>
</dbReference>
<dbReference type="OrthoDB" id="1338457at2"/>
<proteinExistence type="predicted"/>
<reference evidence="1 2" key="1">
    <citation type="submission" date="2016-08" db="EMBL/GenBank/DDBJ databases">
        <title>Hymenobacter coccineus sp. nov., Hymenobacter lapidarius sp. nov. and Hymenobacter glacialis sp. nov., isolated from Antarctic soil.</title>
        <authorList>
            <person name="Sedlacek I."/>
            <person name="Kralova S."/>
            <person name="Kyrova K."/>
            <person name="Maslanova I."/>
            <person name="Stankova E."/>
            <person name="Vrbovska V."/>
            <person name="Nemec M."/>
            <person name="Bartak M."/>
            <person name="Svec P."/>
            <person name="Busse H.-J."/>
            <person name="Pantucek R."/>
        </authorList>
    </citation>
    <scope>NUCLEOTIDE SEQUENCE [LARGE SCALE GENOMIC DNA]</scope>
    <source>
        <strain evidence="1 2">CCM 8643</strain>
    </source>
</reference>
<keyword evidence="2" id="KW-1185">Reference proteome</keyword>
<name>A0A1G1SQC1_9BACT</name>
<dbReference type="EMBL" id="MDZB01000175">
    <property type="protein sequence ID" value="OGX80820.1"/>
    <property type="molecule type" value="Genomic_DNA"/>
</dbReference>
<comment type="caution">
    <text evidence="1">The sequence shown here is derived from an EMBL/GenBank/DDBJ whole genome shotgun (WGS) entry which is preliminary data.</text>
</comment>
<sequence length="249" mass="27834">MMPQDLPEEEAEAPKFTARQQRFIAAFCVSGNCTKAAKEAGYSEEYAYSIGSRLSKNVEIRAAIDERLAAYSISAALATKLNSEIAQSCVNEFLKIENVEESTKIQQPLQDYIEEILVEIAFEEEYAKRANLQEEELDEHKFKQRKRRRAIIRLQLQLENDSLATHTIAGPPVLVKRARLDLVKLAEAREGGRIKSLSFGEFGPKVELYAADAAIDRAARMHGLYEKDNRQAAGTEVEIVIGGSPKETA</sequence>
<dbReference type="InterPro" id="IPR005335">
    <property type="entry name" value="Terminase_ssu"/>
</dbReference>
<organism evidence="1 2">
    <name type="scientific">Hymenobacter lapidarius</name>
    <dbReference type="NCBI Taxonomy" id="1908237"/>
    <lineage>
        <taxon>Bacteria</taxon>
        <taxon>Pseudomonadati</taxon>
        <taxon>Bacteroidota</taxon>
        <taxon>Cytophagia</taxon>
        <taxon>Cytophagales</taxon>
        <taxon>Hymenobacteraceae</taxon>
        <taxon>Hymenobacter</taxon>
    </lineage>
</organism>
<evidence type="ECO:0000313" key="1">
    <source>
        <dbReference type="EMBL" id="OGX80820.1"/>
    </source>
</evidence>
<dbReference type="Proteomes" id="UP000176294">
    <property type="component" value="Unassembled WGS sequence"/>
</dbReference>
<dbReference type="InterPro" id="IPR038713">
    <property type="entry name" value="Terminase_Gp1_N_sf"/>
</dbReference>
<protein>
    <recommendedName>
        <fullName evidence="3">Terminase</fullName>
    </recommendedName>
</protein>
<evidence type="ECO:0000313" key="2">
    <source>
        <dbReference type="Proteomes" id="UP000176294"/>
    </source>
</evidence>
<dbReference type="RefSeq" id="WP_070730973.1">
    <property type="nucleotide sequence ID" value="NZ_MDZB01000175.1"/>
</dbReference>
<gene>
    <name evidence="1" type="ORF">BEN47_06070</name>
</gene>
<accession>A0A1G1SQC1</accession>
<dbReference type="GO" id="GO:0051276">
    <property type="term" value="P:chromosome organization"/>
    <property type="evidence" value="ECO:0007669"/>
    <property type="project" value="InterPro"/>
</dbReference>
<dbReference type="AlphaFoldDB" id="A0A1G1SQC1"/>
<dbReference type="Gene3D" id="1.10.10.1400">
    <property type="entry name" value="Terminase, small subunit, N-terminal DNA-binding domain, HTH motif"/>
    <property type="match status" value="1"/>
</dbReference>
<dbReference type="STRING" id="1908237.BEN47_06070"/>